<accession>A0A8S4NN18</accession>
<dbReference type="OrthoDB" id="5981475at2759"/>
<dbReference type="Proteomes" id="UP000749559">
    <property type="component" value="Unassembled WGS sequence"/>
</dbReference>
<evidence type="ECO:0000313" key="2">
    <source>
        <dbReference type="EMBL" id="CAH1783005.1"/>
    </source>
</evidence>
<dbReference type="AlphaFoldDB" id="A0A8S4NN18"/>
<feature type="compositionally biased region" description="Pro residues" evidence="1">
    <location>
        <begin position="144"/>
        <end position="168"/>
    </location>
</feature>
<evidence type="ECO:0000313" key="3">
    <source>
        <dbReference type="Proteomes" id="UP000749559"/>
    </source>
</evidence>
<reference evidence="2" key="1">
    <citation type="submission" date="2022-03" db="EMBL/GenBank/DDBJ databases">
        <authorList>
            <person name="Martin C."/>
        </authorList>
    </citation>
    <scope>NUCLEOTIDE SEQUENCE</scope>
</reference>
<feature type="region of interest" description="Disordered" evidence="1">
    <location>
        <begin position="141"/>
        <end position="215"/>
    </location>
</feature>
<organism evidence="2 3">
    <name type="scientific">Owenia fusiformis</name>
    <name type="common">Polychaete worm</name>
    <dbReference type="NCBI Taxonomy" id="6347"/>
    <lineage>
        <taxon>Eukaryota</taxon>
        <taxon>Metazoa</taxon>
        <taxon>Spiralia</taxon>
        <taxon>Lophotrochozoa</taxon>
        <taxon>Annelida</taxon>
        <taxon>Polychaeta</taxon>
        <taxon>Sedentaria</taxon>
        <taxon>Canalipalpata</taxon>
        <taxon>Sabellida</taxon>
        <taxon>Oweniida</taxon>
        <taxon>Oweniidae</taxon>
        <taxon>Owenia</taxon>
    </lineage>
</organism>
<feature type="compositionally biased region" description="Polar residues" evidence="1">
    <location>
        <begin position="195"/>
        <end position="211"/>
    </location>
</feature>
<protein>
    <submittedName>
        <fullName evidence="2">Uncharacterized protein</fullName>
    </submittedName>
</protein>
<sequence length="305" mass="34282">MENGGGSEKISKEKQVYEWQREDMSPAKLHAILDSRREQLLSIIPTKENKEQEPLVQEWLALLVERDNLVQQEFMKENQKMLDRHIKELKRTLVNIGHLSHYNTRTNLKYNLASLYHEVVQYCSDRNIEDSTEEQKVVVAHLPTAPPPPPPGPPPPVVAPPPPPPLPNTPLIKTRRVSFYEKSKRTPTRSRKSTETTPKSSKITTRSSKPNTPLCALNPELKSNIMLGRGKLRSTPGVRSPGGTPVCKKPRRSTSNHSDLMVLALQRKFQNVRRPSSSPTITSPTSAPLPSNTSDLESSFTISID</sequence>
<feature type="compositionally biased region" description="Polar residues" evidence="1">
    <location>
        <begin position="292"/>
        <end position="305"/>
    </location>
</feature>
<comment type="caution">
    <text evidence="2">The sequence shown here is derived from an EMBL/GenBank/DDBJ whole genome shotgun (WGS) entry which is preliminary data.</text>
</comment>
<proteinExistence type="predicted"/>
<evidence type="ECO:0000256" key="1">
    <source>
        <dbReference type="SAM" id="MobiDB-lite"/>
    </source>
</evidence>
<feature type="compositionally biased region" description="Low complexity" evidence="1">
    <location>
        <begin position="275"/>
        <end position="291"/>
    </location>
</feature>
<feature type="region of interest" description="Disordered" evidence="1">
    <location>
        <begin position="231"/>
        <end position="305"/>
    </location>
</feature>
<name>A0A8S4NN18_OWEFU</name>
<dbReference type="EMBL" id="CAIIXF020000005">
    <property type="protein sequence ID" value="CAH1783005.1"/>
    <property type="molecule type" value="Genomic_DNA"/>
</dbReference>
<gene>
    <name evidence="2" type="ORF">OFUS_LOCUS9389</name>
</gene>
<keyword evidence="3" id="KW-1185">Reference proteome</keyword>